<dbReference type="OrthoDB" id="421374at2759"/>
<evidence type="ECO:0000313" key="8">
    <source>
        <dbReference type="Proteomes" id="UP000799324"/>
    </source>
</evidence>
<evidence type="ECO:0000313" key="7">
    <source>
        <dbReference type="EMBL" id="KAF2654501.1"/>
    </source>
</evidence>
<dbReference type="Pfam" id="PF00235">
    <property type="entry name" value="Profilin"/>
    <property type="match status" value="1"/>
</dbReference>
<dbReference type="SMART" id="SM00392">
    <property type="entry name" value="PROF"/>
    <property type="match status" value="1"/>
</dbReference>
<evidence type="ECO:0000256" key="4">
    <source>
        <dbReference type="ARBA" id="ARBA00023203"/>
    </source>
</evidence>
<evidence type="ECO:0000256" key="6">
    <source>
        <dbReference type="RuleBase" id="RU003909"/>
    </source>
</evidence>
<organism evidence="7 8">
    <name type="scientific">Lophiostoma macrostomum CBS 122681</name>
    <dbReference type="NCBI Taxonomy" id="1314788"/>
    <lineage>
        <taxon>Eukaryota</taxon>
        <taxon>Fungi</taxon>
        <taxon>Dikarya</taxon>
        <taxon>Ascomycota</taxon>
        <taxon>Pezizomycotina</taxon>
        <taxon>Dothideomycetes</taxon>
        <taxon>Pleosporomycetidae</taxon>
        <taxon>Pleosporales</taxon>
        <taxon>Lophiostomataceae</taxon>
        <taxon>Lophiostoma</taxon>
    </lineage>
</organism>
<evidence type="ECO:0000256" key="3">
    <source>
        <dbReference type="ARBA" id="ARBA00022490"/>
    </source>
</evidence>
<dbReference type="PRINTS" id="PR00392">
    <property type="entry name" value="PROFILIN"/>
</dbReference>
<dbReference type="AlphaFoldDB" id="A0A6A6T5P0"/>
<accession>A0A6A6T5P0</accession>
<dbReference type="InterPro" id="IPR005455">
    <property type="entry name" value="PFN_euk"/>
</dbReference>
<dbReference type="SUPFAM" id="SSF55770">
    <property type="entry name" value="Profilin (actin-binding protein)"/>
    <property type="match status" value="1"/>
</dbReference>
<dbReference type="InterPro" id="IPR036140">
    <property type="entry name" value="PFN_sf"/>
</dbReference>
<proteinExistence type="inferred from homology"/>
<name>A0A6A6T5P0_9PLEO</name>
<reference evidence="7" key="1">
    <citation type="journal article" date="2020" name="Stud. Mycol.">
        <title>101 Dothideomycetes genomes: a test case for predicting lifestyles and emergence of pathogens.</title>
        <authorList>
            <person name="Haridas S."/>
            <person name="Albert R."/>
            <person name="Binder M."/>
            <person name="Bloem J."/>
            <person name="Labutti K."/>
            <person name="Salamov A."/>
            <person name="Andreopoulos B."/>
            <person name="Baker S."/>
            <person name="Barry K."/>
            <person name="Bills G."/>
            <person name="Bluhm B."/>
            <person name="Cannon C."/>
            <person name="Castanera R."/>
            <person name="Culley D."/>
            <person name="Daum C."/>
            <person name="Ezra D."/>
            <person name="Gonzalez J."/>
            <person name="Henrissat B."/>
            <person name="Kuo A."/>
            <person name="Liang C."/>
            <person name="Lipzen A."/>
            <person name="Lutzoni F."/>
            <person name="Magnuson J."/>
            <person name="Mondo S."/>
            <person name="Nolan M."/>
            <person name="Ohm R."/>
            <person name="Pangilinan J."/>
            <person name="Park H.-J."/>
            <person name="Ramirez L."/>
            <person name="Alfaro M."/>
            <person name="Sun H."/>
            <person name="Tritt A."/>
            <person name="Yoshinaga Y."/>
            <person name="Zwiers L.-H."/>
            <person name="Turgeon B."/>
            <person name="Goodwin S."/>
            <person name="Spatafora J."/>
            <person name="Crous P."/>
            <person name="Grigoriev I."/>
        </authorList>
    </citation>
    <scope>NUCLEOTIDE SEQUENCE</scope>
    <source>
        <strain evidence="7">CBS 122681</strain>
    </source>
</reference>
<dbReference type="GO" id="GO:0003785">
    <property type="term" value="F:actin monomer binding"/>
    <property type="evidence" value="ECO:0007669"/>
    <property type="project" value="TreeGrafter"/>
</dbReference>
<dbReference type="PANTHER" id="PTHR11604:SF0">
    <property type="entry name" value="PROFILIN"/>
    <property type="match status" value="1"/>
</dbReference>
<keyword evidence="8" id="KW-1185">Reference proteome</keyword>
<evidence type="ECO:0000256" key="5">
    <source>
        <dbReference type="ARBA" id="ARBA00023212"/>
    </source>
</evidence>
<protein>
    <recommendedName>
        <fullName evidence="6">Profilin</fullName>
    </recommendedName>
</protein>
<dbReference type="GO" id="GO:0005938">
    <property type="term" value="C:cell cortex"/>
    <property type="evidence" value="ECO:0007669"/>
    <property type="project" value="TreeGrafter"/>
</dbReference>
<dbReference type="CDD" id="cd00148">
    <property type="entry name" value="PROF"/>
    <property type="match status" value="1"/>
</dbReference>
<dbReference type="GO" id="GO:0005856">
    <property type="term" value="C:cytoskeleton"/>
    <property type="evidence" value="ECO:0007669"/>
    <property type="project" value="UniProtKB-SubCell"/>
</dbReference>
<dbReference type="InterPro" id="IPR048278">
    <property type="entry name" value="PFN"/>
</dbReference>
<comment type="similarity">
    <text evidence="2 6">Belongs to the profilin family.</text>
</comment>
<gene>
    <name evidence="7" type="ORF">K491DRAFT_469652</name>
</gene>
<keyword evidence="4 6" id="KW-0009">Actin-binding</keyword>
<dbReference type="PANTHER" id="PTHR11604">
    <property type="entry name" value="PROFILIN"/>
    <property type="match status" value="1"/>
</dbReference>
<dbReference type="EMBL" id="MU004363">
    <property type="protein sequence ID" value="KAF2654501.1"/>
    <property type="molecule type" value="Genomic_DNA"/>
</dbReference>
<evidence type="ECO:0000256" key="1">
    <source>
        <dbReference type="ARBA" id="ARBA00004245"/>
    </source>
</evidence>
<dbReference type="PRINTS" id="PR01640">
    <property type="entry name" value="PROFILINPLNT"/>
</dbReference>
<evidence type="ECO:0000256" key="2">
    <source>
        <dbReference type="ARBA" id="ARBA00010058"/>
    </source>
</evidence>
<keyword evidence="3" id="KW-0963">Cytoplasm</keyword>
<comment type="subcellular location">
    <subcellularLocation>
        <location evidence="1">Cytoplasm</location>
        <location evidence="1">Cytoskeleton</location>
    </subcellularLocation>
</comment>
<dbReference type="Gene3D" id="3.30.450.30">
    <property type="entry name" value="Dynein light chain 2a, cytoplasmic"/>
    <property type="match status" value="1"/>
</dbReference>
<sequence length="132" mass="14299">MAEGWQAYVDSSLLGTGNIDKAVICGVSDWQPWATSAGFNIPDAERKAIAQSFDDTNSPKKIVSEGLKINGEKYMVIEATDDSIKAKKGKEGLVVLKTKQAILIAHHPADVQTPTAYSSVVELQEYLLNVGY</sequence>
<keyword evidence="5" id="KW-0206">Cytoskeleton</keyword>
<dbReference type="Proteomes" id="UP000799324">
    <property type="component" value="Unassembled WGS sequence"/>
</dbReference>